<evidence type="ECO:0000256" key="4">
    <source>
        <dbReference type="RuleBase" id="RU003719"/>
    </source>
</evidence>
<dbReference type="EMBL" id="PQVF01000019">
    <property type="protein sequence ID" value="POY34751.1"/>
    <property type="molecule type" value="Genomic_DNA"/>
</dbReference>
<keyword evidence="8" id="KW-1185">Reference proteome</keyword>
<evidence type="ECO:0000259" key="5">
    <source>
        <dbReference type="Pfam" id="PF00389"/>
    </source>
</evidence>
<dbReference type="SUPFAM" id="SSF51735">
    <property type="entry name" value="NAD(P)-binding Rossmann-fold domains"/>
    <property type="match status" value="1"/>
</dbReference>
<dbReference type="Pfam" id="PF00389">
    <property type="entry name" value="2-Hacid_dh"/>
    <property type="match status" value="1"/>
</dbReference>
<accession>A0A2S4ZWK8</accession>
<feature type="domain" description="D-isomer specific 2-hydroxyacid dehydrogenase catalytic" evidence="5">
    <location>
        <begin position="3"/>
        <end position="306"/>
    </location>
</feature>
<dbReference type="AlphaFoldDB" id="A0A2S4ZWK8"/>
<dbReference type="InterPro" id="IPR006140">
    <property type="entry name" value="D-isomer_DH_NAD-bd"/>
</dbReference>
<proteinExistence type="inferred from homology"/>
<protein>
    <submittedName>
        <fullName evidence="7">Phosphoglycerate dehydrogenase</fullName>
    </submittedName>
</protein>
<name>A0A2S4ZWK8_9SPHI</name>
<evidence type="ECO:0000313" key="7">
    <source>
        <dbReference type="EMBL" id="POY34751.1"/>
    </source>
</evidence>
<dbReference type="RefSeq" id="WP_103790678.1">
    <property type="nucleotide sequence ID" value="NZ_PQVF01000019.1"/>
</dbReference>
<dbReference type="InterPro" id="IPR050857">
    <property type="entry name" value="D-2-hydroxyacid_DH"/>
</dbReference>
<evidence type="ECO:0000256" key="3">
    <source>
        <dbReference type="ARBA" id="ARBA00023027"/>
    </source>
</evidence>
<comment type="similarity">
    <text evidence="1 4">Belongs to the D-isomer specific 2-hydroxyacid dehydrogenase family.</text>
</comment>
<evidence type="ECO:0000313" key="8">
    <source>
        <dbReference type="Proteomes" id="UP000236893"/>
    </source>
</evidence>
<feature type="domain" description="D-isomer specific 2-hydroxyacid dehydrogenase NAD-binding" evidence="6">
    <location>
        <begin position="105"/>
        <end position="285"/>
    </location>
</feature>
<sequence length="311" mass="35510">MQVLIVDETHPILMERLTEKGFVCDYQPQITYQQVLDCIHRYEGMVVRTKFRVEKELFDKAIGLKFIARAGAGMDNIDVEYAVIKNVELFNAPEGNANAVGEHTLGMLLSVMNKFPKGNKEVREGIWDREGNRGWELDGLTVGIIGYGYMGPAFAKKLKGFDVQVLAYDKYKTGFGDDWVNESSLEDLFEQADVLSLHIPLTEETRFMVDESFFNRFRKNIWLVNTARGEIVKIPGLLKALDTGKVIGAGLDVLQTEKFPLRDNDKIWFDDLRRRENVLLSPHVGGWSVESYQKISEVLAEKIAHHFKVIY</sequence>
<dbReference type="PANTHER" id="PTHR42789">
    <property type="entry name" value="D-ISOMER SPECIFIC 2-HYDROXYACID DEHYDROGENASE FAMILY PROTEIN (AFU_ORTHOLOGUE AFUA_6G10090)"/>
    <property type="match status" value="1"/>
</dbReference>
<reference evidence="7 8" key="1">
    <citation type="submission" date="2018-01" db="EMBL/GenBank/DDBJ databases">
        <authorList>
            <person name="Gaut B.S."/>
            <person name="Morton B.R."/>
            <person name="Clegg M.T."/>
            <person name="Duvall M.R."/>
        </authorList>
    </citation>
    <scope>NUCLEOTIDE SEQUENCE [LARGE SCALE GENOMIC DNA]</scope>
    <source>
        <strain evidence="7 8">HR-AV</strain>
    </source>
</reference>
<dbReference type="PROSITE" id="PS00670">
    <property type="entry name" value="D_2_HYDROXYACID_DH_2"/>
    <property type="match status" value="1"/>
</dbReference>
<keyword evidence="2 4" id="KW-0560">Oxidoreductase</keyword>
<dbReference type="Gene3D" id="3.40.50.720">
    <property type="entry name" value="NAD(P)-binding Rossmann-like Domain"/>
    <property type="match status" value="2"/>
</dbReference>
<dbReference type="InterPro" id="IPR006139">
    <property type="entry name" value="D-isomer_2_OHA_DH_cat_dom"/>
</dbReference>
<dbReference type="Proteomes" id="UP000236893">
    <property type="component" value="Unassembled WGS sequence"/>
</dbReference>
<dbReference type="Pfam" id="PF02826">
    <property type="entry name" value="2-Hacid_dh_C"/>
    <property type="match status" value="1"/>
</dbReference>
<organism evidence="7 8">
    <name type="scientific">Solitalea longa</name>
    <dbReference type="NCBI Taxonomy" id="2079460"/>
    <lineage>
        <taxon>Bacteria</taxon>
        <taxon>Pseudomonadati</taxon>
        <taxon>Bacteroidota</taxon>
        <taxon>Sphingobacteriia</taxon>
        <taxon>Sphingobacteriales</taxon>
        <taxon>Sphingobacteriaceae</taxon>
        <taxon>Solitalea</taxon>
    </lineage>
</organism>
<dbReference type="OrthoDB" id="9805416at2"/>
<dbReference type="PANTHER" id="PTHR42789:SF1">
    <property type="entry name" value="D-ISOMER SPECIFIC 2-HYDROXYACID DEHYDROGENASE FAMILY PROTEIN (AFU_ORTHOLOGUE AFUA_6G10090)"/>
    <property type="match status" value="1"/>
</dbReference>
<dbReference type="GO" id="GO:0051287">
    <property type="term" value="F:NAD binding"/>
    <property type="evidence" value="ECO:0007669"/>
    <property type="project" value="InterPro"/>
</dbReference>
<evidence type="ECO:0000259" key="6">
    <source>
        <dbReference type="Pfam" id="PF02826"/>
    </source>
</evidence>
<gene>
    <name evidence="7" type="ORF">C3K47_18635</name>
</gene>
<dbReference type="GO" id="GO:0016616">
    <property type="term" value="F:oxidoreductase activity, acting on the CH-OH group of donors, NAD or NADP as acceptor"/>
    <property type="evidence" value="ECO:0007669"/>
    <property type="project" value="InterPro"/>
</dbReference>
<dbReference type="InterPro" id="IPR029753">
    <property type="entry name" value="D-isomer_DH_CS"/>
</dbReference>
<dbReference type="InterPro" id="IPR036291">
    <property type="entry name" value="NAD(P)-bd_dom_sf"/>
</dbReference>
<evidence type="ECO:0000256" key="2">
    <source>
        <dbReference type="ARBA" id="ARBA00023002"/>
    </source>
</evidence>
<keyword evidence="3" id="KW-0520">NAD</keyword>
<comment type="caution">
    <text evidence="7">The sequence shown here is derived from an EMBL/GenBank/DDBJ whole genome shotgun (WGS) entry which is preliminary data.</text>
</comment>
<evidence type="ECO:0000256" key="1">
    <source>
        <dbReference type="ARBA" id="ARBA00005854"/>
    </source>
</evidence>
<dbReference type="SUPFAM" id="SSF52283">
    <property type="entry name" value="Formate/glycerate dehydrogenase catalytic domain-like"/>
    <property type="match status" value="1"/>
</dbReference>